<dbReference type="PANTHER" id="PTHR38478:SF1">
    <property type="entry name" value="ZINC DEPENDENT METALLOPROTEASE DOMAIN LIPOPROTEIN"/>
    <property type="match status" value="1"/>
</dbReference>
<protein>
    <recommendedName>
        <fullName evidence="2">EcxA zinc-binding domain-containing protein</fullName>
    </recommendedName>
</protein>
<dbReference type="EMBL" id="CP020946">
    <property type="protein sequence ID" value="ASD63853.1"/>
    <property type="molecule type" value="Genomic_DNA"/>
</dbReference>
<dbReference type="InterPro" id="IPR024079">
    <property type="entry name" value="MetalloPept_cat_dom_sf"/>
</dbReference>
<dbReference type="GO" id="GO:0008237">
    <property type="term" value="F:metallopeptidase activity"/>
    <property type="evidence" value="ECO:0007669"/>
    <property type="project" value="InterPro"/>
</dbReference>
<proteinExistence type="predicted"/>
<evidence type="ECO:0000313" key="4">
    <source>
        <dbReference type="Proteomes" id="UP000197003"/>
    </source>
</evidence>
<keyword evidence="1" id="KW-0732">Signal</keyword>
<gene>
    <name evidence="3" type="ORF">B9G79_09850</name>
</gene>
<evidence type="ECO:0000256" key="1">
    <source>
        <dbReference type="SAM" id="SignalP"/>
    </source>
</evidence>
<feature type="chain" id="PRO_5012396399" description="EcxA zinc-binding domain-containing protein" evidence="1">
    <location>
        <begin position="22"/>
        <end position="896"/>
    </location>
</feature>
<dbReference type="Gene3D" id="3.40.390.10">
    <property type="entry name" value="Collagenase (Catalytic Domain)"/>
    <property type="match status" value="1"/>
</dbReference>
<evidence type="ECO:0000313" key="3">
    <source>
        <dbReference type="EMBL" id="ASD63853.1"/>
    </source>
</evidence>
<feature type="domain" description="EcxA zinc-binding" evidence="2">
    <location>
        <begin position="414"/>
        <end position="517"/>
    </location>
</feature>
<sequence length="896" mass="97748">MAVNKNILVVGALLSSTLLSACTQFEAKPLDQIIQAKQAPANSLSTFSNPADIPANAACKQASCVTIQKSSLGKIFLLMASGITSGMTPQWYDLKPLVVSFEKSGNRLALIGENYNSIYSEIRTVNLIQSFEVISEDATSITFDWGQGLKSFVLQRSYDVDAPRGNVDLTDSSLASLPVIDSFVTGIKFDEKNIELNQLSKIRSDNIKVGSDKSLNHEPREETLNMNIQIRAYDLSKNFKAKEYDSSRRVGFFVTKYRKLGYSKEMTNLITKWDISPEKGPIKVRISEAVPEDYLAAVTEGALYWNKVFGRDVIQVVTGVPVDAKPEDRSIIVRWIPWLDSGAAYAIGQSDPLTGELLRAQVFMPSVFTSVGSADLVKLNGDVPVVAAGAIACDLTESLNALNKIAREAGDSQRLRLAQDSVRATVAHELGHALGLRHNFAGSSSAKVSTQEIYESAKTYLRDPNHQGLETSTSIMDYVSGIDDILMSGRIKYAALSYDKMAMDWAYSDNNTALDEKVSLYCTDDDIAVANSQGLQIYGCERFDAGNNPLLRKYLDAVDERDDLVKVLFASIIGRMYPADKPSVVRDLDAVLADTVKWGRANIDLSFVSQVLFDSTKASQPAASFASLAAVKTGKIMYARLGLDEQLMKERAASLKEAGGYAALLNGLMRDKNGNINMKWLDQQIDELKAAPYLAQGKTLGGREYALSDAQQRKILKFMDSIRPVNDKVLLVAGAALLPKMNEVVEDANGAKSVVTSVLGQNLLDESEAESLTALYLDLAQAATGTIVVKLGPGLSKEVTLPYSWLKADEKAYFGKLLSSQGLRFDMTLRVAKARSEQLQKIAGLLTEIDPSLDPVTEANLNTLPQRLLTSGLVDAAAAAWLKAEIEVLNVLNKIQ</sequence>
<dbReference type="PANTHER" id="PTHR38478">
    <property type="entry name" value="PEPTIDASE M1A AND M12B"/>
    <property type="match status" value="1"/>
</dbReference>
<dbReference type="Pfam" id="PF16313">
    <property type="entry name" value="DUF4953"/>
    <property type="match status" value="1"/>
</dbReference>
<dbReference type="CDD" id="cd04276">
    <property type="entry name" value="ZnMc_MMP_like_2"/>
    <property type="match status" value="1"/>
</dbReference>
<reference evidence="3 4" key="1">
    <citation type="submission" date="2017-04" db="EMBL/GenBank/DDBJ databases">
        <title>Whole genome sequence of Bdellovibrio bacteriovorus strain SSB218315.</title>
        <authorList>
            <person name="Oyedara O."/>
            <person name="Rodriguez-Perez M.A."/>
        </authorList>
    </citation>
    <scope>NUCLEOTIDE SEQUENCE [LARGE SCALE GENOMIC DNA]</scope>
    <source>
        <strain evidence="3 4">SSB218315</strain>
    </source>
</reference>
<feature type="signal peptide" evidence="1">
    <location>
        <begin position="1"/>
        <end position="21"/>
    </location>
</feature>
<evidence type="ECO:0000259" key="2">
    <source>
        <dbReference type="Pfam" id="PF16313"/>
    </source>
</evidence>
<dbReference type="Proteomes" id="UP000197003">
    <property type="component" value="Chromosome"/>
</dbReference>
<dbReference type="InterPro" id="IPR032534">
    <property type="entry name" value="EcxA_zinc-bd"/>
</dbReference>
<accession>A0A1Z3N8P8</accession>
<organism evidence="3 4">
    <name type="scientific">Bdellovibrio bacteriovorus</name>
    <dbReference type="NCBI Taxonomy" id="959"/>
    <lineage>
        <taxon>Bacteria</taxon>
        <taxon>Pseudomonadati</taxon>
        <taxon>Bdellovibrionota</taxon>
        <taxon>Bdellovibrionia</taxon>
        <taxon>Bdellovibrionales</taxon>
        <taxon>Pseudobdellovibrionaceae</taxon>
        <taxon>Bdellovibrio</taxon>
    </lineage>
</organism>
<dbReference type="OrthoDB" id="5287131at2"/>
<dbReference type="RefSeq" id="WP_088565362.1">
    <property type="nucleotide sequence ID" value="NZ_CP020946.1"/>
</dbReference>
<dbReference type="PROSITE" id="PS51257">
    <property type="entry name" value="PROKAR_LIPOPROTEIN"/>
    <property type="match status" value="1"/>
</dbReference>
<name>A0A1Z3N8P8_BDEBC</name>
<dbReference type="AlphaFoldDB" id="A0A1Z3N8P8"/>
<dbReference type="SUPFAM" id="SSF55486">
    <property type="entry name" value="Metalloproteases ('zincins'), catalytic domain"/>
    <property type="match status" value="1"/>
</dbReference>
<dbReference type="InterPro" id="IPR034032">
    <property type="entry name" value="Zn_MMP-like_bac"/>
</dbReference>